<dbReference type="EMBL" id="KN847321">
    <property type="protein sequence ID" value="KIW52775.1"/>
    <property type="molecule type" value="Genomic_DNA"/>
</dbReference>
<name>A0A0D2EDK4_9EURO</name>
<accession>A0A0D2EDK4</accession>
<protein>
    <submittedName>
        <fullName evidence="1">Uncharacterized protein</fullName>
    </submittedName>
</protein>
<dbReference type="OrthoDB" id="5417895at2759"/>
<dbReference type="PANTHER" id="PTHR35392">
    <property type="entry name" value="ZN(II)2CYS6 TRANSCRIPTION FACTOR (EUROFUNG)-RELATED-RELATED"/>
    <property type="match status" value="1"/>
</dbReference>
<dbReference type="PANTHER" id="PTHR35392:SF2">
    <property type="entry name" value="ZN(II)2CYS6 TRANSCRIPTION FACTOR (EUROFUNG)"/>
    <property type="match status" value="1"/>
</dbReference>
<dbReference type="HOGENOM" id="CLU_005936_0_0_1"/>
<dbReference type="RefSeq" id="XP_013313359.1">
    <property type="nucleotide sequence ID" value="XM_013457905.1"/>
</dbReference>
<dbReference type="Proteomes" id="UP000054342">
    <property type="component" value="Unassembled WGS sequence"/>
</dbReference>
<proteinExistence type="predicted"/>
<sequence length="723" mass="81096">MGRKANPLILDYFERGAKIGDSSNRYEHTCKRCGEFFPKGRMENLTAHLTKKCAVMTMKERVQIIMRLNDLVVEDAEMHIFPNAPVREGDNQLASRSNDPPRLAPNLPAQQNGLEVLAEASRQLVSHPNLDEQHDYLDQEQGISHSQLPSHHELNILSANPNPLDPQYGTTGLNGHLSQDFGLLSKDNGFPTTVGGEDPSVHSFMPVHVSEEAFHGIAVTGPDMLAYDSFTGPHSAAMQHISTADLNNFGLTVPFANPPATQPGMVGESNNAQTYVGESNNEQPHVGEASSDSSIFMDPHSQSSQFITETGTNTPQRPKIRRKFGPERRKEVLEVRKVGACMRCRMLRKVCSLGDPCQTCATIENPRLWKNTCIRKKLLDVFAGYSAMPYAVHLLEEQKELKGAHGISEKSLAKVEAHHFVEEKLVFKSRHCKPKRARNGSVVESPDLPFGEEGVVVIDLEVQDLLSKVQRYLQAITPVVIAREKSPSIRATLEFAHRLNMEQLGDITTGEHDILLPRVIELWAATFLMTEHNLKAHFAIIADETEERTGINEDLNPYVYATMDKQFRAAIEKRTAQICKTILPIFEQRALVRDKGNPFETFLVAFILLNCVERMCWLFNCWENFPPFQWPFETSPAAYAQTGEEFATTIQMLISLRSLQPKLTVDLVNGFIVPQTTEDSRFELWLENAKFAPDLGAQAIDWRLSVNDCRCMDGTLSGRLLEI</sequence>
<dbReference type="GeneID" id="25330304"/>
<evidence type="ECO:0000313" key="2">
    <source>
        <dbReference type="Proteomes" id="UP000054342"/>
    </source>
</evidence>
<dbReference type="AlphaFoldDB" id="A0A0D2EDK4"/>
<evidence type="ECO:0000313" key="1">
    <source>
        <dbReference type="EMBL" id="KIW52775.1"/>
    </source>
</evidence>
<dbReference type="InterPro" id="IPR052973">
    <property type="entry name" value="Fungal_sec-metab_reg_TF"/>
</dbReference>
<organism evidence="1 2">
    <name type="scientific">Exophiala xenobiotica</name>
    <dbReference type="NCBI Taxonomy" id="348802"/>
    <lineage>
        <taxon>Eukaryota</taxon>
        <taxon>Fungi</taxon>
        <taxon>Dikarya</taxon>
        <taxon>Ascomycota</taxon>
        <taxon>Pezizomycotina</taxon>
        <taxon>Eurotiomycetes</taxon>
        <taxon>Chaetothyriomycetidae</taxon>
        <taxon>Chaetothyriales</taxon>
        <taxon>Herpotrichiellaceae</taxon>
        <taxon>Exophiala</taxon>
    </lineage>
</organism>
<dbReference type="STRING" id="348802.A0A0D2EDK4"/>
<gene>
    <name evidence="1" type="ORF">PV05_08396</name>
</gene>
<keyword evidence="2" id="KW-1185">Reference proteome</keyword>
<reference evidence="1 2" key="1">
    <citation type="submission" date="2015-01" db="EMBL/GenBank/DDBJ databases">
        <title>The Genome Sequence of Exophiala xenobiotica CBS118157.</title>
        <authorList>
            <consortium name="The Broad Institute Genomics Platform"/>
            <person name="Cuomo C."/>
            <person name="de Hoog S."/>
            <person name="Gorbushina A."/>
            <person name="Stielow B."/>
            <person name="Teixiera M."/>
            <person name="Abouelleil A."/>
            <person name="Chapman S.B."/>
            <person name="Priest M."/>
            <person name="Young S.K."/>
            <person name="Wortman J."/>
            <person name="Nusbaum C."/>
            <person name="Birren B."/>
        </authorList>
    </citation>
    <scope>NUCLEOTIDE SEQUENCE [LARGE SCALE GENOMIC DNA]</scope>
    <source>
        <strain evidence="1 2">CBS 118157</strain>
    </source>
</reference>